<keyword evidence="4" id="KW-1185">Reference proteome</keyword>
<organism evidence="3 4">
    <name type="scientific">Pedobacter hiemivivus</name>
    <dbReference type="NCBI Taxonomy" id="2530454"/>
    <lineage>
        <taxon>Bacteria</taxon>
        <taxon>Pseudomonadati</taxon>
        <taxon>Bacteroidota</taxon>
        <taxon>Sphingobacteriia</taxon>
        <taxon>Sphingobacteriales</taxon>
        <taxon>Sphingobacteriaceae</taxon>
        <taxon>Pedobacter</taxon>
    </lineage>
</organism>
<dbReference type="GO" id="GO:0035243">
    <property type="term" value="F:protein-arginine omega-N symmetric methyltransferase activity"/>
    <property type="evidence" value="ECO:0007669"/>
    <property type="project" value="TreeGrafter"/>
</dbReference>
<dbReference type="InterPro" id="IPR029063">
    <property type="entry name" value="SAM-dependent_MTases_sf"/>
</dbReference>
<dbReference type="SUPFAM" id="SSF53335">
    <property type="entry name" value="S-adenosyl-L-methionine-dependent methyltransferases"/>
    <property type="match status" value="1"/>
</dbReference>
<dbReference type="InterPro" id="IPR038375">
    <property type="entry name" value="NDUFAF7_sf"/>
</dbReference>
<protein>
    <recommendedName>
        <fullName evidence="5">SAM-dependent methyltransferase</fullName>
    </recommendedName>
</protein>
<name>A0A4R0N9L9_9SPHI</name>
<keyword evidence="2" id="KW-0808">Transferase</keyword>
<dbReference type="RefSeq" id="WP_131608321.1">
    <property type="nucleotide sequence ID" value="NZ_SJSM01000004.1"/>
</dbReference>
<accession>A0A4R0N9L9</accession>
<sequence length="369" mass="41579">MALANSAPLSEHIIRQIHEHGPISFHDYMEACLYHPQMGYYTSSPHIIGEKGDFYTSTTLSPVFGIMVAKQLEEMWVHMGSPAFTIVEYGAGTGELCKSILNHLKNNERMYKELRYCIIEKSPVMCDQEAEHLSEKVEWYNSIQEIKEINGCILSNELVDNFAVHRVVMQHELMEVYVNHKNGFAETLLPANPALKNYLLELNIDLPRGYCTEINLEALDWMAEIASALNSGYVLTIDYGFQNSELYKASKSQGTLLCYHQHAINDSPYEHIGEQDMTCHINFSALAHWGAKDGLATCGLTNQGYFLMSFGFREHLVKSLAEEKDVLRAAAQVAAISHTLLLDMGSKYKVLIQQKGVKPEKLSGLAYCI</sequence>
<proteinExistence type="predicted"/>
<dbReference type="AlphaFoldDB" id="A0A4R0N9L9"/>
<dbReference type="Gene3D" id="3.40.50.12710">
    <property type="match status" value="1"/>
</dbReference>
<dbReference type="PANTHER" id="PTHR12049:SF7">
    <property type="entry name" value="PROTEIN ARGININE METHYLTRANSFERASE NDUFAF7, MITOCHONDRIAL"/>
    <property type="match status" value="1"/>
</dbReference>
<reference evidence="3 4" key="1">
    <citation type="submission" date="2019-02" db="EMBL/GenBank/DDBJ databases">
        <title>Pedobacter sp. RP-3-8 sp. nov., isolated from Arctic soil.</title>
        <authorList>
            <person name="Dahal R.H."/>
        </authorList>
    </citation>
    <scope>NUCLEOTIDE SEQUENCE [LARGE SCALE GENOMIC DNA]</scope>
    <source>
        <strain evidence="3 4">RP-3-8</strain>
    </source>
</reference>
<dbReference type="Pfam" id="PF02636">
    <property type="entry name" value="Methyltransf_28"/>
    <property type="match status" value="1"/>
</dbReference>
<evidence type="ECO:0008006" key="5">
    <source>
        <dbReference type="Google" id="ProtNLM"/>
    </source>
</evidence>
<comment type="caution">
    <text evidence="3">The sequence shown here is derived from an EMBL/GenBank/DDBJ whole genome shotgun (WGS) entry which is preliminary data.</text>
</comment>
<dbReference type="InterPro" id="IPR003788">
    <property type="entry name" value="NDUFAF7"/>
</dbReference>
<evidence type="ECO:0000313" key="4">
    <source>
        <dbReference type="Proteomes" id="UP000291117"/>
    </source>
</evidence>
<dbReference type="GO" id="GO:0032259">
    <property type="term" value="P:methylation"/>
    <property type="evidence" value="ECO:0007669"/>
    <property type="project" value="UniProtKB-KW"/>
</dbReference>
<dbReference type="Proteomes" id="UP000291117">
    <property type="component" value="Unassembled WGS sequence"/>
</dbReference>
<keyword evidence="1" id="KW-0489">Methyltransferase</keyword>
<evidence type="ECO:0000256" key="1">
    <source>
        <dbReference type="ARBA" id="ARBA00022603"/>
    </source>
</evidence>
<evidence type="ECO:0000256" key="2">
    <source>
        <dbReference type="ARBA" id="ARBA00022679"/>
    </source>
</evidence>
<dbReference type="OrthoDB" id="9794208at2"/>
<dbReference type="EMBL" id="SJSM01000004">
    <property type="protein sequence ID" value="TCC96909.1"/>
    <property type="molecule type" value="Genomic_DNA"/>
</dbReference>
<evidence type="ECO:0000313" key="3">
    <source>
        <dbReference type="EMBL" id="TCC96909.1"/>
    </source>
</evidence>
<gene>
    <name evidence="3" type="ORF">EZ444_08555</name>
</gene>
<dbReference type="PANTHER" id="PTHR12049">
    <property type="entry name" value="PROTEIN ARGININE METHYLTRANSFERASE NDUFAF7, MITOCHONDRIAL"/>
    <property type="match status" value="1"/>
</dbReference>